<evidence type="ECO:0000313" key="2">
    <source>
        <dbReference type="EMBL" id="TCD25588.1"/>
    </source>
</evidence>
<evidence type="ECO:0000256" key="1">
    <source>
        <dbReference type="SAM" id="SignalP"/>
    </source>
</evidence>
<protein>
    <submittedName>
        <fullName evidence="2">Uncharacterized protein</fullName>
    </submittedName>
</protein>
<proteinExistence type="predicted"/>
<accession>A0A4R0PU77</accession>
<evidence type="ECO:0000313" key="3">
    <source>
        <dbReference type="Proteomes" id="UP000293925"/>
    </source>
</evidence>
<comment type="caution">
    <text evidence="2">The sequence shown here is derived from an EMBL/GenBank/DDBJ whole genome shotgun (WGS) entry which is preliminary data.</text>
</comment>
<dbReference type="Proteomes" id="UP000293925">
    <property type="component" value="Unassembled WGS sequence"/>
</dbReference>
<dbReference type="RefSeq" id="WP_131531502.1">
    <property type="nucleotide sequence ID" value="NZ_SJSO01000012.1"/>
</dbReference>
<dbReference type="AlphaFoldDB" id="A0A4R0PU77"/>
<reference evidence="2 3" key="1">
    <citation type="submission" date="2019-02" db="EMBL/GenBank/DDBJ databases">
        <title>Pedobacter sp. RP-3-21 sp. nov., isolated from Arctic soil.</title>
        <authorList>
            <person name="Dahal R.H."/>
        </authorList>
    </citation>
    <scope>NUCLEOTIDE SEQUENCE [LARGE SCALE GENOMIC DNA]</scope>
    <source>
        <strain evidence="2 3">RP-3-21</strain>
    </source>
</reference>
<name>A0A4R0PU77_9SPHI</name>
<feature type="chain" id="PRO_5020913054" evidence="1">
    <location>
        <begin position="24"/>
        <end position="364"/>
    </location>
</feature>
<sequence>MKLKIFTLFFLSSLAVLSLSCRKAELLQPEPVKIIQLSISGTTSVELEYLYKDSIIATPPAGGISLKTLLAIKDQNAVLKIRKKGTSEILLTRTIMATPFDQNISLFYDGTKIYNNAISLRLKGYALSGELEFLLDGTVFSSGNGAIDKLSSVLIDKGTTREITVRKKGETAILLTKTIESATAQQNIGFFFDGIKIVDNVKVDPPVNPANMMLTAKFETTFPNQFKNVDVDLVFYTRLKTASNTTAGTKVTPELRFTLPNNGSFNSIELPPLPGANYIYSFDIVEKGTNTEPYTSGTPLVLNGYTLKPNEGRITAAFAENGINFEAGKSKLFVIADARTAVTTPTRSIYVSGGRLTDLSQYFQ</sequence>
<feature type="signal peptide" evidence="1">
    <location>
        <begin position="1"/>
        <end position="23"/>
    </location>
</feature>
<dbReference type="EMBL" id="SJSO01000012">
    <property type="protein sequence ID" value="TCD25588.1"/>
    <property type="molecule type" value="Genomic_DNA"/>
</dbReference>
<dbReference type="PROSITE" id="PS51257">
    <property type="entry name" value="PROKAR_LIPOPROTEIN"/>
    <property type="match status" value="1"/>
</dbReference>
<dbReference type="OrthoDB" id="680758at2"/>
<gene>
    <name evidence="2" type="ORF">EZ456_15125</name>
</gene>
<keyword evidence="3" id="KW-1185">Reference proteome</keyword>
<organism evidence="2 3">
    <name type="scientific">Pedobacter psychrodurus</name>
    <dbReference type="NCBI Taxonomy" id="2530456"/>
    <lineage>
        <taxon>Bacteria</taxon>
        <taxon>Pseudomonadati</taxon>
        <taxon>Bacteroidota</taxon>
        <taxon>Sphingobacteriia</taxon>
        <taxon>Sphingobacteriales</taxon>
        <taxon>Sphingobacteriaceae</taxon>
        <taxon>Pedobacter</taxon>
    </lineage>
</organism>
<keyword evidence="1" id="KW-0732">Signal</keyword>